<evidence type="ECO:0000256" key="4">
    <source>
        <dbReference type="ARBA" id="ARBA00022475"/>
    </source>
</evidence>
<name>A0ABM5M3D0_BACA1</name>
<feature type="transmembrane region" description="Helical" evidence="9">
    <location>
        <begin position="47"/>
        <end position="64"/>
    </location>
</feature>
<feature type="domain" description="Major facilitator superfamily (MFS) profile" evidence="10">
    <location>
        <begin position="10"/>
        <end position="431"/>
    </location>
</feature>
<dbReference type="InterPro" id="IPR036259">
    <property type="entry name" value="MFS_trans_sf"/>
</dbReference>
<dbReference type="SUPFAM" id="SSF103473">
    <property type="entry name" value="MFS general substrate transporter"/>
    <property type="match status" value="1"/>
</dbReference>
<dbReference type="Gene3D" id="1.20.1250.20">
    <property type="entry name" value="MFS general substrate transporter like domains"/>
    <property type="match status" value="1"/>
</dbReference>
<organism evidence="11 12">
    <name type="scientific">Bacillus atrophaeus (strain 1942)</name>
    <dbReference type="NCBI Taxonomy" id="720555"/>
    <lineage>
        <taxon>Bacteria</taxon>
        <taxon>Bacillati</taxon>
        <taxon>Bacillota</taxon>
        <taxon>Bacilli</taxon>
        <taxon>Bacillales</taxon>
        <taxon>Bacillaceae</taxon>
        <taxon>Bacillus</taxon>
    </lineage>
</organism>
<evidence type="ECO:0000259" key="10">
    <source>
        <dbReference type="PROSITE" id="PS50850"/>
    </source>
</evidence>
<gene>
    <name evidence="11" type="ordered locus">BATR1942_17920</name>
</gene>
<dbReference type="InterPro" id="IPR005829">
    <property type="entry name" value="Sugar_transporter_CS"/>
</dbReference>
<dbReference type="InterPro" id="IPR003663">
    <property type="entry name" value="Sugar/inositol_transpt"/>
</dbReference>
<dbReference type="PROSITE" id="PS00217">
    <property type="entry name" value="SUGAR_TRANSPORT_2"/>
    <property type="match status" value="1"/>
</dbReference>
<dbReference type="PROSITE" id="PS00216">
    <property type="entry name" value="SUGAR_TRANSPORT_1"/>
    <property type="match status" value="2"/>
</dbReference>
<dbReference type="PRINTS" id="PR00171">
    <property type="entry name" value="SUGRTRNSPORT"/>
</dbReference>
<comment type="subcellular location">
    <subcellularLocation>
        <location evidence="1">Cell membrane</location>
        <topology evidence="1">Multi-pass membrane protein</topology>
    </subcellularLocation>
</comment>
<keyword evidence="4" id="KW-1003">Cell membrane</keyword>
<reference evidence="11 12" key="1">
    <citation type="journal article" date="2011" name="Front. Microbiol.">
        <title>Genomic signatures of strain selection and enhancement in Bacillus atrophaeus var. globigii, a historical biowarfare simulant.</title>
        <authorList>
            <person name="Gibbons H.S."/>
            <person name="Broomall S.M."/>
            <person name="McNew L.A."/>
            <person name="Daligault H."/>
            <person name="Chapman C."/>
            <person name="Bruce D."/>
            <person name="Karavis M."/>
            <person name="Krepps M."/>
            <person name="McGregor P.A."/>
            <person name="Hong C."/>
            <person name="Park K.H."/>
            <person name="Akmal A."/>
            <person name="Feldman A."/>
            <person name="Lin J.S."/>
            <person name="Chang W.E."/>
            <person name="Higgs B.W."/>
            <person name="Demirev P."/>
            <person name="Lindquist J."/>
            <person name="Liem A."/>
            <person name="Fochler E."/>
            <person name="Read T.D."/>
            <person name="Tapia R."/>
            <person name="Johnson S."/>
            <person name="Bishop-Lilly K.A."/>
            <person name="Detter C."/>
            <person name="Han C."/>
            <person name="Sozhamannan S."/>
            <person name="Rosenzweig C.N."/>
            <person name="Skowronski E.W."/>
        </authorList>
    </citation>
    <scope>NUCLEOTIDE SEQUENCE [LARGE SCALE GENOMIC DNA]</scope>
    <source>
        <strain evidence="11 12">1942</strain>
    </source>
</reference>
<dbReference type="PROSITE" id="PS50850">
    <property type="entry name" value="MFS"/>
    <property type="match status" value="1"/>
</dbReference>
<evidence type="ECO:0000256" key="3">
    <source>
        <dbReference type="ARBA" id="ARBA00022448"/>
    </source>
</evidence>
<keyword evidence="3 8" id="KW-0813">Transport</keyword>
<dbReference type="InterPro" id="IPR020846">
    <property type="entry name" value="MFS_dom"/>
</dbReference>
<dbReference type="RefSeq" id="WP_003326199.1">
    <property type="nucleotide sequence ID" value="NC_014639.1"/>
</dbReference>
<dbReference type="Pfam" id="PF00083">
    <property type="entry name" value="Sugar_tr"/>
    <property type="match status" value="1"/>
</dbReference>
<feature type="transmembrane region" description="Helical" evidence="9">
    <location>
        <begin position="12"/>
        <end position="35"/>
    </location>
</feature>
<evidence type="ECO:0000313" key="12">
    <source>
        <dbReference type="Proteomes" id="UP000006867"/>
    </source>
</evidence>
<protein>
    <submittedName>
        <fullName evidence="11">Sugar transporter</fullName>
    </submittedName>
</protein>
<sequence>MNTNTRKYMIYFFGALGGLLYGYDTGVISGALLFINNDIPLTTLTEGLVVSMLLLGAIFGAALSGTCSDRWGRRKVVFVLSIIFIIGALVCAFSQNITMLIASRVILGLAVGGSTALVPVYLSEMAPTKIRGTLGTMNNLMIVTGILLAYIVNYLFTPFEAWRWMVGLAAVPAVLLLIGIAFMPESPRWLVKRGREDEAKKIMEITHDHQEDIEMELAEMKQGESEKKETTLGLLKAKWIRPMLLIGVGLAVFQQAVGINTVIYYAPTIFTKAGLGTSASVLGTMGIGVLNVIMCITAMILIDRIGRKKLLIWGSVGITLSLAALSAVLLSLGLSTSTAWLTVVFLGVYIVFYQATWGPVVWVLMPELFPSKARGAATGFTTLVLSATNLIVSLVFPLMLSAMGIAWVFAIFSVICLLSFFFALYMVPETKGKSLEEIEESLKNRFKKKKNRQNQMLNERTS</sequence>
<evidence type="ECO:0000256" key="1">
    <source>
        <dbReference type="ARBA" id="ARBA00004651"/>
    </source>
</evidence>
<keyword evidence="5 9" id="KW-0812">Transmembrane</keyword>
<feature type="transmembrane region" description="Helical" evidence="9">
    <location>
        <begin position="340"/>
        <end position="364"/>
    </location>
</feature>
<feature type="transmembrane region" description="Helical" evidence="9">
    <location>
        <begin position="405"/>
        <end position="427"/>
    </location>
</feature>
<feature type="transmembrane region" description="Helical" evidence="9">
    <location>
        <begin position="76"/>
        <end position="95"/>
    </location>
</feature>
<feature type="transmembrane region" description="Helical" evidence="9">
    <location>
        <begin position="310"/>
        <end position="334"/>
    </location>
</feature>
<evidence type="ECO:0000256" key="2">
    <source>
        <dbReference type="ARBA" id="ARBA00010992"/>
    </source>
</evidence>
<evidence type="ECO:0000256" key="9">
    <source>
        <dbReference type="SAM" id="Phobius"/>
    </source>
</evidence>
<evidence type="ECO:0000256" key="7">
    <source>
        <dbReference type="ARBA" id="ARBA00023136"/>
    </source>
</evidence>
<feature type="transmembrane region" description="Helical" evidence="9">
    <location>
        <begin position="134"/>
        <end position="156"/>
    </location>
</feature>
<dbReference type="CDD" id="cd17359">
    <property type="entry name" value="MFS_XylE_like"/>
    <property type="match status" value="1"/>
</dbReference>
<accession>A0ABM5M3D0</accession>
<dbReference type="EMBL" id="CP002207">
    <property type="protein sequence ID" value="ADP34501.1"/>
    <property type="molecule type" value="Genomic_DNA"/>
</dbReference>
<dbReference type="InterPro" id="IPR047984">
    <property type="entry name" value="XylE-like"/>
</dbReference>
<keyword evidence="12" id="KW-1185">Reference proteome</keyword>
<dbReference type="Proteomes" id="UP000006867">
    <property type="component" value="Chromosome"/>
</dbReference>
<evidence type="ECO:0000313" key="11">
    <source>
        <dbReference type="EMBL" id="ADP34501.1"/>
    </source>
</evidence>
<evidence type="ECO:0000256" key="6">
    <source>
        <dbReference type="ARBA" id="ARBA00022989"/>
    </source>
</evidence>
<keyword evidence="11" id="KW-0762">Sugar transport</keyword>
<evidence type="ECO:0000256" key="8">
    <source>
        <dbReference type="RuleBase" id="RU003346"/>
    </source>
</evidence>
<feature type="transmembrane region" description="Helical" evidence="9">
    <location>
        <begin position="244"/>
        <end position="266"/>
    </location>
</feature>
<comment type="similarity">
    <text evidence="2 8">Belongs to the major facilitator superfamily. Sugar transporter (TC 2.A.1.1) family.</text>
</comment>
<dbReference type="InterPro" id="IPR050814">
    <property type="entry name" value="Myo-inositol_Transporter"/>
</dbReference>
<keyword evidence="7 9" id="KW-0472">Membrane</keyword>
<evidence type="ECO:0000256" key="5">
    <source>
        <dbReference type="ARBA" id="ARBA00022692"/>
    </source>
</evidence>
<feature type="transmembrane region" description="Helical" evidence="9">
    <location>
        <begin position="162"/>
        <end position="183"/>
    </location>
</feature>
<feature type="transmembrane region" description="Helical" evidence="9">
    <location>
        <begin position="376"/>
        <end position="399"/>
    </location>
</feature>
<dbReference type="NCBIfam" id="TIGR00879">
    <property type="entry name" value="SP"/>
    <property type="match status" value="1"/>
</dbReference>
<keyword evidence="6 9" id="KW-1133">Transmembrane helix</keyword>
<feature type="transmembrane region" description="Helical" evidence="9">
    <location>
        <begin position="101"/>
        <end position="122"/>
    </location>
</feature>
<dbReference type="PANTHER" id="PTHR48020">
    <property type="entry name" value="PROTON MYO-INOSITOL COTRANSPORTER"/>
    <property type="match status" value="1"/>
</dbReference>
<dbReference type="PANTHER" id="PTHR48020:SF12">
    <property type="entry name" value="PROTON MYO-INOSITOL COTRANSPORTER"/>
    <property type="match status" value="1"/>
</dbReference>
<feature type="transmembrane region" description="Helical" evidence="9">
    <location>
        <begin position="278"/>
        <end position="301"/>
    </location>
</feature>
<dbReference type="InterPro" id="IPR005828">
    <property type="entry name" value="MFS_sugar_transport-like"/>
</dbReference>
<proteinExistence type="inferred from homology"/>